<name>A0A815TDY5_9BILA</name>
<dbReference type="Proteomes" id="UP000663836">
    <property type="component" value="Unassembled WGS sequence"/>
</dbReference>
<evidence type="ECO:0000256" key="1">
    <source>
        <dbReference type="SAM" id="MobiDB-lite"/>
    </source>
</evidence>
<comment type="caution">
    <text evidence="2">The sequence shown here is derived from an EMBL/GenBank/DDBJ whole genome shotgun (WGS) entry which is preliminary data.</text>
</comment>
<dbReference type="AlphaFoldDB" id="A0A815TDY5"/>
<feature type="region of interest" description="Disordered" evidence="1">
    <location>
        <begin position="121"/>
        <end position="151"/>
    </location>
</feature>
<dbReference type="EMBL" id="CAJOBD010011816">
    <property type="protein sequence ID" value="CAF4172802.1"/>
    <property type="molecule type" value="Genomic_DNA"/>
</dbReference>
<dbReference type="EMBL" id="CAJNOT010007259">
    <property type="protein sequence ID" value="CAF1503876.1"/>
    <property type="molecule type" value="Genomic_DNA"/>
</dbReference>
<proteinExistence type="predicted"/>
<reference evidence="2" key="1">
    <citation type="submission" date="2021-02" db="EMBL/GenBank/DDBJ databases">
        <authorList>
            <person name="Nowell W R."/>
        </authorList>
    </citation>
    <scope>NUCLEOTIDE SEQUENCE</scope>
</reference>
<evidence type="ECO:0000313" key="3">
    <source>
        <dbReference type="EMBL" id="CAF4172802.1"/>
    </source>
</evidence>
<feature type="region of interest" description="Disordered" evidence="1">
    <location>
        <begin position="1"/>
        <end position="43"/>
    </location>
</feature>
<organism evidence="2 4">
    <name type="scientific">Rotaria sordida</name>
    <dbReference type="NCBI Taxonomy" id="392033"/>
    <lineage>
        <taxon>Eukaryota</taxon>
        <taxon>Metazoa</taxon>
        <taxon>Spiralia</taxon>
        <taxon>Gnathifera</taxon>
        <taxon>Rotifera</taxon>
        <taxon>Eurotatoria</taxon>
        <taxon>Bdelloidea</taxon>
        <taxon>Philodinida</taxon>
        <taxon>Philodinidae</taxon>
        <taxon>Rotaria</taxon>
    </lineage>
</organism>
<protein>
    <submittedName>
        <fullName evidence="2">Uncharacterized protein</fullName>
    </submittedName>
</protein>
<accession>A0A815TDY5</accession>
<evidence type="ECO:0000313" key="4">
    <source>
        <dbReference type="Proteomes" id="UP000663864"/>
    </source>
</evidence>
<dbReference type="Proteomes" id="UP000663864">
    <property type="component" value="Unassembled WGS sequence"/>
</dbReference>
<evidence type="ECO:0000313" key="2">
    <source>
        <dbReference type="EMBL" id="CAF1503876.1"/>
    </source>
</evidence>
<sequence length="239" mass="27483">MEVQNHQCPDDGWRNSRTKGSSSKKINNRRQETQDTGSYGLHVNKSGEVQRDDIIQFLANDEALLNEFLLFRQQQHQNELAPQIAGHFEPYEGQNVVFNDRQHQIYLNNYKNISNRVQLQLQPETSTPNKRRLKDSAGSGGPPTAKHRYNNDHCQPRQEELLVQGQQTSANISGNHTRQNRIPFDQIKRAISSNLPCFYVLFDRSNTAQQIPSTFNAAEKIIEDLKQEGIHINRFTFVG</sequence>
<gene>
    <name evidence="3" type="ORF">JBS370_LOCUS35096</name>
    <name evidence="2" type="ORF">ZHD862_LOCUS37575</name>
</gene>